<evidence type="ECO:0000313" key="1">
    <source>
        <dbReference type="EMBL" id="CAB3697605.1"/>
    </source>
</evidence>
<dbReference type="EMBL" id="CADIJO010000007">
    <property type="protein sequence ID" value="CAB3697605.1"/>
    <property type="molecule type" value="Genomic_DNA"/>
</dbReference>
<dbReference type="RefSeq" id="WP_246288734.1">
    <property type="nucleotide sequence ID" value="NZ_CADIJO010000007.1"/>
</dbReference>
<dbReference type="AlphaFoldDB" id="A0A6S6ZYW7"/>
<accession>A0A6S6ZYW7</accession>
<evidence type="ECO:0000313" key="2">
    <source>
        <dbReference type="Proteomes" id="UP000494111"/>
    </source>
</evidence>
<organism evidence="1 2">
    <name type="scientific">Achromobacter deleyi</name>
    <dbReference type="NCBI Taxonomy" id="1353891"/>
    <lineage>
        <taxon>Bacteria</taxon>
        <taxon>Pseudomonadati</taxon>
        <taxon>Pseudomonadota</taxon>
        <taxon>Betaproteobacteria</taxon>
        <taxon>Burkholderiales</taxon>
        <taxon>Alcaligenaceae</taxon>
        <taxon>Achromobacter</taxon>
    </lineage>
</organism>
<protein>
    <submittedName>
        <fullName evidence="1">Uncharacterized protein</fullName>
    </submittedName>
</protein>
<sequence>MTARFKSGDKVRCEVASASGQLLARGRIYTVEHVDMGSCKLAGVSGEFGTFRFEALPQAGQGFDLALAQSGYPLKFRSGCPVKFIAYIPEAKPHCQLVLLNPATGNTVTRYANGKASTEPYDEPGDILVA</sequence>
<proteinExistence type="predicted"/>
<name>A0A6S6ZYW7_9BURK</name>
<gene>
    <name evidence="1" type="ORF">LMG3458_02472</name>
</gene>
<dbReference type="Proteomes" id="UP000494111">
    <property type="component" value="Unassembled WGS sequence"/>
</dbReference>
<reference evidence="1 2" key="1">
    <citation type="submission" date="2020-04" db="EMBL/GenBank/DDBJ databases">
        <authorList>
            <person name="De Canck E."/>
        </authorList>
    </citation>
    <scope>NUCLEOTIDE SEQUENCE [LARGE SCALE GENOMIC DNA]</scope>
    <source>
        <strain evidence="1 2">LMG 3458</strain>
    </source>
</reference>